<keyword evidence="2" id="KW-1185">Reference proteome</keyword>
<accession>A0A4C1UEX4</accession>
<reference evidence="1 2" key="1">
    <citation type="journal article" date="2019" name="Commun. Biol.">
        <title>The bagworm genome reveals a unique fibroin gene that provides high tensile strength.</title>
        <authorList>
            <person name="Kono N."/>
            <person name="Nakamura H."/>
            <person name="Ohtoshi R."/>
            <person name="Tomita M."/>
            <person name="Numata K."/>
            <person name="Arakawa K."/>
        </authorList>
    </citation>
    <scope>NUCLEOTIDE SEQUENCE [LARGE SCALE GENOMIC DNA]</scope>
</reference>
<protein>
    <submittedName>
        <fullName evidence="1">Uncharacterized protein</fullName>
    </submittedName>
</protein>
<evidence type="ECO:0000313" key="2">
    <source>
        <dbReference type="Proteomes" id="UP000299102"/>
    </source>
</evidence>
<sequence length="91" mass="10684">MNLLESITDCNRFVRFPDEEARRARVAPPLVVRYNFTRGTPITQRNRYGVIDFLRGLWELFMKTFPKIFSALLEKDLCPAVDRMLFVDNDG</sequence>
<dbReference type="Proteomes" id="UP000299102">
    <property type="component" value="Unassembled WGS sequence"/>
</dbReference>
<dbReference type="EMBL" id="BGZK01000162">
    <property type="protein sequence ID" value="GBP24522.1"/>
    <property type="molecule type" value="Genomic_DNA"/>
</dbReference>
<evidence type="ECO:0000313" key="1">
    <source>
        <dbReference type="EMBL" id="GBP24522.1"/>
    </source>
</evidence>
<gene>
    <name evidence="1" type="ORF">EVAR_20846_1</name>
</gene>
<name>A0A4C1UEX4_EUMVA</name>
<dbReference type="AlphaFoldDB" id="A0A4C1UEX4"/>
<comment type="caution">
    <text evidence="1">The sequence shown here is derived from an EMBL/GenBank/DDBJ whole genome shotgun (WGS) entry which is preliminary data.</text>
</comment>
<proteinExistence type="predicted"/>
<organism evidence="1 2">
    <name type="scientific">Eumeta variegata</name>
    <name type="common">Bagworm moth</name>
    <name type="synonym">Eumeta japonica</name>
    <dbReference type="NCBI Taxonomy" id="151549"/>
    <lineage>
        <taxon>Eukaryota</taxon>
        <taxon>Metazoa</taxon>
        <taxon>Ecdysozoa</taxon>
        <taxon>Arthropoda</taxon>
        <taxon>Hexapoda</taxon>
        <taxon>Insecta</taxon>
        <taxon>Pterygota</taxon>
        <taxon>Neoptera</taxon>
        <taxon>Endopterygota</taxon>
        <taxon>Lepidoptera</taxon>
        <taxon>Glossata</taxon>
        <taxon>Ditrysia</taxon>
        <taxon>Tineoidea</taxon>
        <taxon>Psychidae</taxon>
        <taxon>Oiketicinae</taxon>
        <taxon>Eumeta</taxon>
    </lineage>
</organism>